<evidence type="ECO:0000313" key="3">
    <source>
        <dbReference type="EMBL" id="TWU51097.1"/>
    </source>
</evidence>
<protein>
    <recommendedName>
        <fullName evidence="2">UPF0235 protein Poly59_26860</fullName>
    </recommendedName>
</protein>
<dbReference type="GO" id="GO:0005737">
    <property type="term" value="C:cytoplasm"/>
    <property type="evidence" value="ECO:0007669"/>
    <property type="project" value="TreeGrafter"/>
</dbReference>
<evidence type="ECO:0000256" key="1">
    <source>
        <dbReference type="ARBA" id="ARBA00010364"/>
    </source>
</evidence>
<evidence type="ECO:0000256" key="2">
    <source>
        <dbReference type="HAMAP-Rule" id="MF_00634"/>
    </source>
</evidence>
<accession>A0A5C6ESL0</accession>
<dbReference type="EMBL" id="SJPX01000003">
    <property type="protein sequence ID" value="TWU51097.1"/>
    <property type="molecule type" value="Genomic_DNA"/>
</dbReference>
<dbReference type="NCBIfam" id="TIGR00251">
    <property type="entry name" value="DUF167 family protein"/>
    <property type="match status" value="1"/>
</dbReference>
<dbReference type="InterPro" id="IPR003746">
    <property type="entry name" value="DUF167"/>
</dbReference>
<evidence type="ECO:0000313" key="4">
    <source>
        <dbReference type="Proteomes" id="UP000317977"/>
    </source>
</evidence>
<name>A0A5C6ESL0_9BACT</name>
<dbReference type="HAMAP" id="MF_00634">
    <property type="entry name" value="UPF0235"/>
    <property type="match status" value="1"/>
</dbReference>
<organism evidence="3 4">
    <name type="scientific">Rubripirellula reticaptiva</name>
    <dbReference type="NCBI Taxonomy" id="2528013"/>
    <lineage>
        <taxon>Bacteria</taxon>
        <taxon>Pseudomonadati</taxon>
        <taxon>Planctomycetota</taxon>
        <taxon>Planctomycetia</taxon>
        <taxon>Pirellulales</taxon>
        <taxon>Pirellulaceae</taxon>
        <taxon>Rubripirellula</taxon>
    </lineage>
</organism>
<reference evidence="3 4" key="1">
    <citation type="submission" date="2019-02" db="EMBL/GenBank/DDBJ databases">
        <title>Deep-cultivation of Planctomycetes and their phenomic and genomic characterization uncovers novel biology.</title>
        <authorList>
            <person name="Wiegand S."/>
            <person name="Jogler M."/>
            <person name="Boedeker C."/>
            <person name="Pinto D."/>
            <person name="Vollmers J."/>
            <person name="Rivas-Marin E."/>
            <person name="Kohn T."/>
            <person name="Peeters S.H."/>
            <person name="Heuer A."/>
            <person name="Rast P."/>
            <person name="Oberbeckmann S."/>
            <person name="Bunk B."/>
            <person name="Jeske O."/>
            <person name="Meyerdierks A."/>
            <person name="Storesund J.E."/>
            <person name="Kallscheuer N."/>
            <person name="Luecker S."/>
            <person name="Lage O.M."/>
            <person name="Pohl T."/>
            <person name="Merkel B.J."/>
            <person name="Hornburger P."/>
            <person name="Mueller R.-W."/>
            <person name="Bruemmer F."/>
            <person name="Labrenz M."/>
            <person name="Spormann A.M."/>
            <person name="Op Den Camp H."/>
            <person name="Overmann J."/>
            <person name="Amann R."/>
            <person name="Jetten M.S.M."/>
            <person name="Mascher T."/>
            <person name="Medema M.H."/>
            <person name="Devos D.P."/>
            <person name="Kaster A.-K."/>
            <person name="Ovreas L."/>
            <person name="Rohde M."/>
            <person name="Galperin M.Y."/>
            <person name="Jogler C."/>
        </authorList>
    </citation>
    <scope>NUCLEOTIDE SEQUENCE [LARGE SCALE GENOMIC DNA]</scope>
    <source>
        <strain evidence="3 4">Poly59</strain>
    </source>
</reference>
<keyword evidence="4" id="KW-1185">Reference proteome</keyword>
<comment type="caution">
    <text evidence="3">The sequence shown here is derived from an EMBL/GenBank/DDBJ whole genome shotgun (WGS) entry which is preliminary data.</text>
</comment>
<dbReference type="AlphaFoldDB" id="A0A5C6ESL0"/>
<dbReference type="PANTHER" id="PTHR13420">
    <property type="entry name" value="UPF0235 PROTEIN C15ORF40"/>
    <property type="match status" value="1"/>
</dbReference>
<dbReference type="PANTHER" id="PTHR13420:SF7">
    <property type="entry name" value="UPF0235 PROTEIN C15ORF40"/>
    <property type="match status" value="1"/>
</dbReference>
<gene>
    <name evidence="3" type="ORF">Poly59_26860</name>
</gene>
<dbReference type="RefSeq" id="WP_146534525.1">
    <property type="nucleotide sequence ID" value="NZ_SJPX01000003.1"/>
</dbReference>
<comment type="similarity">
    <text evidence="1 2">Belongs to the UPF0235 family.</text>
</comment>
<dbReference type="Gene3D" id="3.30.1200.10">
    <property type="entry name" value="YggU-like"/>
    <property type="match status" value="1"/>
</dbReference>
<dbReference type="InterPro" id="IPR036591">
    <property type="entry name" value="YggU-like_sf"/>
</dbReference>
<dbReference type="SMART" id="SM01152">
    <property type="entry name" value="DUF167"/>
    <property type="match status" value="1"/>
</dbReference>
<dbReference type="OrthoDB" id="290224at2"/>
<proteinExistence type="inferred from homology"/>
<dbReference type="SUPFAM" id="SSF69786">
    <property type="entry name" value="YggU-like"/>
    <property type="match status" value="1"/>
</dbReference>
<dbReference type="Proteomes" id="UP000317977">
    <property type="component" value="Unassembled WGS sequence"/>
</dbReference>
<sequence length="89" mass="9532">MRISIHATASARQNHVGGCHDDALRVSVTAVADKGKANKAIAKALSKAMAIKPSQIELIGGQTNRRKVFQISDPPVDLAVRIEDLMNQS</sequence>
<dbReference type="Pfam" id="PF02594">
    <property type="entry name" value="DUF167"/>
    <property type="match status" value="1"/>
</dbReference>